<proteinExistence type="predicted"/>
<comment type="caution">
    <text evidence="2">The sequence shown here is derived from an EMBL/GenBank/DDBJ whole genome shotgun (WGS) entry which is preliminary data.</text>
</comment>
<dbReference type="Gene3D" id="1.10.287.110">
    <property type="entry name" value="DnaJ domain"/>
    <property type="match status" value="1"/>
</dbReference>
<dbReference type="InterPro" id="IPR036869">
    <property type="entry name" value="J_dom_sf"/>
</dbReference>
<reference evidence="2 3" key="1">
    <citation type="submission" date="2018-05" db="EMBL/GenBank/DDBJ databases">
        <title>Amnibacterium sp. M8JJ-5, whole genome shotgun sequence.</title>
        <authorList>
            <person name="Tuo L."/>
        </authorList>
    </citation>
    <scope>NUCLEOTIDE SEQUENCE [LARGE SCALE GENOMIC DNA]</scope>
    <source>
        <strain evidence="2 3">M8JJ-5</strain>
    </source>
</reference>
<keyword evidence="3" id="KW-1185">Reference proteome</keyword>
<dbReference type="RefSeq" id="WP_116756767.1">
    <property type="nucleotide sequence ID" value="NZ_JBHUEX010000001.1"/>
</dbReference>
<keyword evidence="1" id="KW-0472">Membrane</keyword>
<feature type="transmembrane region" description="Helical" evidence="1">
    <location>
        <begin position="87"/>
        <end position="107"/>
    </location>
</feature>
<keyword evidence="1" id="KW-1133">Transmembrane helix</keyword>
<organism evidence="2 3">
    <name type="scientific">Amnibacterium flavum</name>
    <dbReference type="NCBI Taxonomy" id="2173173"/>
    <lineage>
        <taxon>Bacteria</taxon>
        <taxon>Bacillati</taxon>
        <taxon>Actinomycetota</taxon>
        <taxon>Actinomycetes</taxon>
        <taxon>Micrococcales</taxon>
        <taxon>Microbacteriaceae</taxon>
        <taxon>Amnibacterium</taxon>
    </lineage>
</organism>
<evidence type="ECO:0000313" key="3">
    <source>
        <dbReference type="Proteomes" id="UP000244893"/>
    </source>
</evidence>
<protein>
    <recommendedName>
        <fullName evidence="4">J domain-containing protein</fullName>
    </recommendedName>
</protein>
<dbReference type="AlphaFoldDB" id="A0A2V1HP07"/>
<name>A0A2V1HP07_9MICO</name>
<dbReference type="SUPFAM" id="SSF46565">
    <property type="entry name" value="Chaperone J-domain"/>
    <property type="match status" value="1"/>
</dbReference>
<dbReference type="InterPro" id="IPR001623">
    <property type="entry name" value="DnaJ_domain"/>
</dbReference>
<dbReference type="Proteomes" id="UP000244893">
    <property type="component" value="Unassembled WGS sequence"/>
</dbReference>
<dbReference type="EMBL" id="QEOP01000002">
    <property type="protein sequence ID" value="PVZ94255.1"/>
    <property type="molecule type" value="Genomic_DNA"/>
</dbReference>
<sequence>MTESEAAALLGVRPGASIEDVQHAFVRAARQNHPDLLSETDDEEWHRAGARFALLADARDLMLAQHPVIPVQFAPPPRKRRGIGGSVVILLLLAAALVAFVTAADAYRSDTVQNLRGGVIQAP</sequence>
<gene>
    <name evidence="2" type="ORF">DDQ50_10965</name>
</gene>
<accession>A0A2V1HP07</accession>
<evidence type="ECO:0000256" key="1">
    <source>
        <dbReference type="SAM" id="Phobius"/>
    </source>
</evidence>
<evidence type="ECO:0000313" key="2">
    <source>
        <dbReference type="EMBL" id="PVZ94255.1"/>
    </source>
</evidence>
<evidence type="ECO:0008006" key="4">
    <source>
        <dbReference type="Google" id="ProtNLM"/>
    </source>
</evidence>
<dbReference type="OrthoDB" id="5073169at2"/>
<keyword evidence="1" id="KW-0812">Transmembrane</keyword>
<dbReference type="CDD" id="cd06257">
    <property type="entry name" value="DnaJ"/>
    <property type="match status" value="1"/>
</dbReference>